<proteinExistence type="inferred from homology"/>
<dbReference type="AlphaFoldDB" id="A0AAD3SS80"/>
<dbReference type="PANTHER" id="PTHR31618:SF7">
    <property type="entry name" value="MECHANOSENSITIVE ION CHANNEL PROTEIN"/>
    <property type="match status" value="1"/>
</dbReference>
<dbReference type="InterPro" id="IPR016688">
    <property type="entry name" value="MscS-like_plants/fungi"/>
</dbReference>
<evidence type="ECO:0000313" key="5">
    <source>
        <dbReference type="Proteomes" id="UP001279734"/>
    </source>
</evidence>
<dbReference type="Proteomes" id="UP001279734">
    <property type="component" value="Unassembled WGS sequence"/>
</dbReference>
<protein>
    <submittedName>
        <fullName evidence="4">Uncharacterized protein</fullName>
    </submittedName>
</protein>
<dbReference type="GO" id="GO:0005886">
    <property type="term" value="C:plasma membrane"/>
    <property type="evidence" value="ECO:0007669"/>
    <property type="project" value="TreeGrafter"/>
</dbReference>
<keyword evidence="5" id="KW-1185">Reference proteome</keyword>
<organism evidence="4 5">
    <name type="scientific">Nepenthes gracilis</name>
    <name type="common">Slender pitcher plant</name>
    <dbReference type="NCBI Taxonomy" id="150966"/>
    <lineage>
        <taxon>Eukaryota</taxon>
        <taxon>Viridiplantae</taxon>
        <taxon>Streptophyta</taxon>
        <taxon>Embryophyta</taxon>
        <taxon>Tracheophyta</taxon>
        <taxon>Spermatophyta</taxon>
        <taxon>Magnoliopsida</taxon>
        <taxon>eudicotyledons</taxon>
        <taxon>Gunneridae</taxon>
        <taxon>Pentapetalae</taxon>
        <taxon>Caryophyllales</taxon>
        <taxon>Nepenthaceae</taxon>
        <taxon>Nepenthes</taxon>
    </lineage>
</organism>
<comment type="similarity">
    <text evidence="2">Belongs to the MscS (TC 1.A.23) family.</text>
</comment>
<keyword evidence="3" id="KW-0812">Transmembrane</keyword>
<comment type="caution">
    <text evidence="4">The sequence shown here is derived from an EMBL/GenBank/DDBJ whole genome shotgun (WGS) entry which is preliminary data.</text>
</comment>
<name>A0AAD3SS80_NEPGR</name>
<dbReference type="GO" id="GO:0050982">
    <property type="term" value="P:detection of mechanical stimulus"/>
    <property type="evidence" value="ECO:0007669"/>
    <property type="project" value="TreeGrafter"/>
</dbReference>
<dbReference type="GO" id="GO:0006820">
    <property type="term" value="P:monoatomic anion transport"/>
    <property type="evidence" value="ECO:0007669"/>
    <property type="project" value="TreeGrafter"/>
</dbReference>
<accession>A0AAD3SS80</accession>
<gene>
    <name evidence="4" type="ORF">Nepgr_017856</name>
</gene>
<comment type="subcellular location">
    <subcellularLocation>
        <location evidence="1">Membrane</location>
        <topology evidence="1">Multi-pass membrane protein</topology>
    </subcellularLocation>
</comment>
<evidence type="ECO:0000256" key="2">
    <source>
        <dbReference type="ARBA" id="ARBA00008017"/>
    </source>
</evidence>
<keyword evidence="3" id="KW-0472">Membrane</keyword>
<keyword evidence="3" id="KW-1133">Transmembrane helix</keyword>
<dbReference type="PANTHER" id="PTHR31618">
    <property type="entry name" value="MECHANOSENSITIVE ION CHANNEL PROTEIN 5"/>
    <property type="match status" value="1"/>
</dbReference>
<reference evidence="4" key="1">
    <citation type="submission" date="2023-05" db="EMBL/GenBank/DDBJ databases">
        <title>Nepenthes gracilis genome sequencing.</title>
        <authorList>
            <person name="Fukushima K."/>
        </authorList>
    </citation>
    <scope>NUCLEOTIDE SEQUENCE</scope>
    <source>
        <strain evidence="4">SING2019-196</strain>
    </source>
</reference>
<feature type="transmembrane region" description="Helical" evidence="3">
    <location>
        <begin position="49"/>
        <end position="72"/>
    </location>
</feature>
<evidence type="ECO:0000256" key="3">
    <source>
        <dbReference type="SAM" id="Phobius"/>
    </source>
</evidence>
<dbReference type="GO" id="GO:0008381">
    <property type="term" value="F:mechanosensitive monoatomic ion channel activity"/>
    <property type="evidence" value="ECO:0007669"/>
    <property type="project" value="TreeGrafter"/>
</dbReference>
<feature type="transmembrane region" description="Helical" evidence="3">
    <location>
        <begin position="228"/>
        <end position="257"/>
    </location>
</feature>
<evidence type="ECO:0000256" key="1">
    <source>
        <dbReference type="ARBA" id="ARBA00004141"/>
    </source>
</evidence>
<sequence>MKEEDLGVLGVEENDRKLLYDELKGEDPNVRAHKNCLAMGYTLTDAKEVVHYLDMIMSAAVIGVIIIAWLLLTGVATTKLLVLIASPFLAVTFIFGDTCKTLFEGIMFAFVKHPFDVGDLCVIDNCQEDGVIVASSASDSLQSVDRASRYSQWKSVKMSESEALKLYVNKPKKARVKQFQQQQQQLKAKELQSSASTAAAASLSMSGQGSASKPPEPPKESFLRRHKFLWPLLLTVNVAVGGWRFSPFVIVVIWLLFVI</sequence>
<dbReference type="EMBL" id="BSYO01000016">
    <property type="protein sequence ID" value="GMH16015.1"/>
    <property type="molecule type" value="Genomic_DNA"/>
</dbReference>
<feature type="transmembrane region" description="Helical" evidence="3">
    <location>
        <begin position="78"/>
        <end position="96"/>
    </location>
</feature>
<evidence type="ECO:0000313" key="4">
    <source>
        <dbReference type="EMBL" id="GMH16015.1"/>
    </source>
</evidence>